<evidence type="ECO:0000256" key="8">
    <source>
        <dbReference type="ARBA" id="ARBA00038436"/>
    </source>
</evidence>
<name>A0ABT2ZDT0_9RHOB</name>
<keyword evidence="7 9" id="KW-0472">Membrane</keyword>
<reference evidence="11 12" key="1">
    <citation type="submission" date="2022-10" db="EMBL/GenBank/DDBJ databases">
        <title>Defluviimonas sp. nov., isolated from ocean surface water.</title>
        <authorList>
            <person name="He W."/>
            <person name="Wang L."/>
            <person name="Zhang D.-F."/>
        </authorList>
    </citation>
    <scope>NUCLEOTIDE SEQUENCE [LARGE SCALE GENOMIC DNA]</scope>
    <source>
        <strain evidence="11 12">WL0002</strain>
    </source>
</reference>
<evidence type="ECO:0000256" key="9">
    <source>
        <dbReference type="RuleBase" id="RU369079"/>
    </source>
</evidence>
<dbReference type="PANTHER" id="PTHR35011">
    <property type="entry name" value="2,3-DIKETO-L-GULONATE TRAP TRANSPORTER SMALL PERMEASE PROTEIN YIAM"/>
    <property type="match status" value="1"/>
</dbReference>
<keyword evidence="5 9" id="KW-0812">Transmembrane</keyword>
<feature type="transmembrane region" description="Helical" evidence="9">
    <location>
        <begin position="121"/>
        <end position="145"/>
    </location>
</feature>
<keyword evidence="4 9" id="KW-0997">Cell inner membrane</keyword>
<organism evidence="11 12">
    <name type="scientific">Albidovulum marisflavi</name>
    <dbReference type="NCBI Taxonomy" id="2984159"/>
    <lineage>
        <taxon>Bacteria</taxon>
        <taxon>Pseudomonadati</taxon>
        <taxon>Pseudomonadota</taxon>
        <taxon>Alphaproteobacteria</taxon>
        <taxon>Rhodobacterales</taxon>
        <taxon>Paracoccaceae</taxon>
        <taxon>Albidovulum</taxon>
    </lineage>
</organism>
<dbReference type="EMBL" id="JAOWKY010000002">
    <property type="protein sequence ID" value="MCV2869295.1"/>
    <property type="molecule type" value="Genomic_DNA"/>
</dbReference>
<dbReference type="Pfam" id="PF04290">
    <property type="entry name" value="DctQ"/>
    <property type="match status" value="1"/>
</dbReference>
<comment type="subcellular location">
    <subcellularLocation>
        <location evidence="1 9">Cell inner membrane</location>
        <topology evidence="1 9">Multi-pass membrane protein</topology>
    </subcellularLocation>
</comment>
<dbReference type="PANTHER" id="PTHR35011:SF2">
    <property type="entry name" value="2,3-DIKETO-L-GULONATE TRAP TRANSPORTER SMALL PERMEASE PROTEIN YIAM"/>
    <property type="match status" value="1"/>
</dbReference>
<evidence type="ECO:0000256" key="1">
    <source>
        <dbReference type="ARBA" id="ARBA00004429"/>
    </source>
</evidence>
<evidence type="ECO:0000313" key="12">
    <source>
        <dbReference type="Proteomes" id="UP001652542"/>
    </source>
</evidence>
<dbReference type="InterPro" id="IPR007387">
    <property type="entry name" value="TRAP_DctQ"/>
</dbReference>
<sequence length="168" mass="18570">MRERFLWLDEQLYRLEGVVIFAAMAVLIVMLALQVLFRFVLDQPLDFTEEAARLLFAWLVFIGAARAMRVSQHFIVDLVYNALPASPRQIVGWAVDALSVAFAATLAWIGFQTTLNGAGQILPVMGISVAAQTIALPVGMALMAIHAASFPLRNRHVGDNHSDEAYEE</sequence>
<evidence type="ECO:0000256" key="4">
    <source>
        <dbReference type="ARBA" id="ARBA00022519"/>
    </source>
</evidence>
<feature type="transmembrane region" description="Helical" evidence="9">
    <location>
        <begin position="51"/>
        <end position="69"/>
    </location>
</feature>
<comment type="subunit">
    <text evidence="9">The complex comprises the extracytoplasmic solute receptor protein and the two transmembrane proteins.</text>
</comment>
<feature type="transmembrane region" description="Helical" evidence="9">
    <location>
        <begin position="12"/>
        <end position="39"/>
    </location>
</feature>
<keyword evidence="3" id="KW-1003">Cell membrane</keyword>
<protein>
    <recommendedName>
        <fullName evidence="9">TRAP transporter small permease protein</fullName>
    </recommendedName>
</protein>
<dbReference type="Proteomes" id="UP001652542">
    <property type="component" value="Unassembled WGS sequence"/>
</dbReference>
<evidence type="ECO:0000256" key="3">
    <source>
        <dbReference type="ARBA" id="ARBA00022475"/>
    </source>
</evidence>
<keyword evidence="12" id="KW-1185">Reference proteome</keyword>
<evidence type="ECO:0000313" key="11">
    <source>
        <dbReference type="EMBL" id="MCV2869295.1"/>
    </source>
</evidence>
<evidence type="ECO:0000256" key="6">
    <source>
        <dbReference type="ARBA" id="ARBA00022989"/>
    </source>
</evidence>
<evidence type="ECO:0000259" key="10">
    <source>
        <dbReference type="Pfam" id="PF04290"/>
    </source>
</evidence>
<comment type="similarity">
    <text evidence="8 9">Belongs to the TRAP transporter small permease family.</text>
</comment>
<proteinExistence type="inferred from homology"/>
<comment type="function">
    <text evidence="9">Part of the tripartite ATP-independent periplasmic (TRAP) transport system.</text>
</comment>
<feature type="domain" description="Tripartite ATP-independent periplasmic transporters DctQ component" evidence="10">
    <location>
        <begin position="27"/>
        <end position="149"/>
    </location>
</feature>
<evidence type="ECO:0000256" key="2">
    <source>
        <dbReference type="ARBA" id="ARBA00022448"/>
    </source>
</evidence>
<dbReference type="RefSeq" id="WP_263734943.1">
    <property type="nucleotide sequence ID" value="NZ_JAOWKY010000002.1"/>
</dbReference>
<accession>A0ABT2ZDT0</accession>
<comment type="caution">
    <text evidence="11">The sequence shown here is derived from an EMBL/GenBank/DDBJ whole genome shotgun (WGS) entry which is preliminary data.</text>
</comment>
<evidence type="ECO:0000256" key="5">
    <source>
        <dbReference type="ARBA" id="ARBA00022692"/>
    </source>
</evidence>
<keyword evidence="2 9" id="KW-0813">Transport</keyword>
<keyword evidence="6 9" id="KW-1133">Transmembrane helix</keyword>
<dbReference type="InterPro" id="IPR055348">
    <property type="entry name" value="DctQ"/>
</dbReference>
<feature type="transmembrane region" description="Helical" evidence="9">
    <location>
        <begin position="90"/>
        <end position="109"/>
    </location>
</feature>
<gene>
    <name evidence="11" type="ORF">OEW28_11735</name>
</gene>
<evidence type="ECO:0000256" key="7">
    <source>
        <dbReference type="ARBA" id="ARBA00023136"/>
    </source>
</evidence>